<evidence type="ECO:0008006" key="3">
    <source>
        <dbReference type="Google" id="ProtNLM"/>
    </source>
</evidence>
<protein>
    <recommendedName>
        <fullName evidence="3">PD-(D/E)XK nuclease superfamily protein</fullName>
    </recommendedName>
</protein>
<evidence type="ECO:0000313" key="2">
    <source>
        <dbReference type="Proteomes" id="UP000465712"/>
    </source>
</evidence>
<gene>
    <name evidence="1" type="ORF">CAG72_06965</name>
</gene>
<comment type="caution">
    <text evidence="1">The sequence shown here is derived from an EMBL/GenBank/DDBJ whole genome shotgun (WGS) entry which is preliminary data.</text>
</comment>
<proteinExistence type="predicted"/>
<dbReference type="Proteomes" id="UP000465712">
    <property type="component" value="Unassembled WGS sequence"/>
</dbReference>
<name>A0A7X5ATJ1_9GAMM</name>
<organism evidence="1 2">
    <name type="scientific">Photobacterium halotolerans</name>
    <dbReference type="NCBI Taxonomy" id="265726"/>
    <lineage>
        <taxon>Bacteria</taxon>
        <taxon>Pseudomonadati</taxon>
        <taxon>Pseudomonadota</taxon>
        <taxon>Gammaproteobacteria</taxon>
        <taxon>Vibrionales</taxon>
        <taxon>Vibrionaceae</taxon>
        <taxon>Photobacterium</taxon>
    </lineage>
</organism>
<dbReference type="AlphaFoldDB" id="A0A7X5ATJ1"/>
<dbReference type="EMBL" id="WXWW01000104">
    <property type="protein sequence ID" value="NAW64955.1"/>
    <property type="molecule type" value="Genomic_DNA"/>
</dbReference>
<evidence type="ECO:0000313" key="1">
    <source>
        <dbReference type="EMBL" id="NAW64955.1"/>
    </source>
</evidence>
<accession>A0A7X5ATJ1</accession>
<sequence>MESLLVNVSKYASSHQTSPIENFITEAFAWLLRNDPAVRDAVATFFHIKGKEQDRHLPLIGNSSYLNTQVNFGGKYPDMLWESEDQTFSIVFEHKIWSELHDGQLDNYRKYAEENLGEAFGIVLITAHTGQHRQKPDLALCWYQIAEEIEKVSSGDVKEKWIREEFINLLKSNGLINMSPINPLSISYYNDAKKIDQQLYDIAQRTANKEWPIQKMDSDISYNRPALQRKVGVAERYGKYDAWGRIGLEFNNVTQEYEEGGWNPGIFCGFLIEGEDHDMNDLMPNGPLAVLILDIDKPLHTVMKTSAHYKRLVNELTPPIGWSLSDRTTENKNGNPWHPLVFYRTLSDFIGNAVTLEQQSETFFKQMGELQQVLLNCDSFVTFCQEMHLRYEEKE</sequence>
<reference evidence="1 2" key="1">
    <citation type="submission" date="2017-05" db="EMBL/GenBank/DDBJ databases">
        <title>High clonality and local adaptation shapes Vibrionaceae linages within an endangered oasis.</title>
        <authorList>
            <person name="Vazquez-Rosas-Landa M."/>
        </authorList>
    </citation>
    <scope>NUCLEOTIDE SEQUENCE [LARGE SCALE GENOMIC DNA]</scope>
    <source>
        <strain evidence="1 2">P46_P4S1P180</strain>
    </source>
</reference>